<dbReference type="Pfam" id="PF00379">
    <property type="entry name" value="Chitin_bind_4"/>
    <property type="match status" value="1"/>
</dbReference>
<evidence type="ECO:0000256" key="1">
    <source>
        <dbReference type="ARBA" id="ARBA00022460"/>
    </source>
</evidence>
<dbReference type="Proteomes" id="UP000829999">
    <property type="component" value="Chromosome 20"/>
</dbReference>
<dbReference type="RefSeq" id="XP_035428746.2">
    <property type="nucleotide sequence ID" value="XM_035572853.2"/>
</dbReference>
<dbReference type="PANTHER" id="PTHR10380">
    <property type="entry name" value="CUTICLE PROTEIN"/>
    <property type="match status" value="1"/>
</dbReference>
<sequence>MMRMKVHQSPISHRTKLTKMKSMIVVALALVAVAVAVPVAPADEAKLVRSAFEQSPEGGYAYGFEVDNGIVRDETGELKEALDEENKPHSVVVVRGSYSYPGEDGKPIAITYFADETGYHAEGESIPKVPVARR</sequence>
<dbReference type="PROSITE" id="PS00233">
    <property type="entry name" value="CHIT_BIND_RR_1"/>
    <property type="match status" value="1"/>
</dbReference>
<name>A0A2H1V6V7_SPOFR</name>
<evidence type="ECO:0000313" key="5">
    <source>
        <dbReference type="Proteomes" id="UP000829999"/>
    </source>
</evidence>
<dbReference type="EMBL" id="ODYU01000983">
    <property type="protein sequence ID" value="SOQ36568.1"/>
    <property type="molecule type" value="Genomic_DNA"/>
</dbReference>
<evidence type="ECO:0000256" key="3">
    <source>
        <dbReference type="PROSITE-ProRule" id="PRU00497"/>
    </source>
</evidence>
<organism evidence="4">
    <name type="scientific">Spodoptera frugiperda</name>
    <name type="common">Fall armyworm</name>
    <dbReference type="NCBI Taxonomy" id="7108"/>
    <lineage>
        <taxon>Eukaryota</taxon>
        <taxon>Metazoa</taxon>
        <taxon>Ecdysozoa</taxon>
        <taxon>Arthropoda</taxon>
        <taxon>Hexapoda</taxon>
        <taxon>Insecta</taxon>
        <taxon>Pterygota</taxon>
        <taxon>Neoptera</taxon>
        <taxon>Endopterygota</taxon>
        <taxon>Lepidoptera</taxon>
        <taxon>Glossata</taxon>
        <taxon>Ditrysia</taxon>
        <taxon>Noctuoidea</taxon>
        <taxon>Noctuidae</taxon>
        <taxon>Amphipyrinae</taxon>
        <taxon>Spodoptera</taxon>
    </lineage>
</organism>
<dbReference type="PANTHER" id="PTHR10380:SF173">
    <property type="entry name" value="CUTICULAR PROTEIN 47EF, ISOFORM C-RELATED"/>
    <property type="match status" value="1"/>
</dbReference>
<dbReference type="InterPro" id="IPR050468">
    <property type="entry name" value="Cuticle_Struct_Prot"/>
</dbReference>
<dbReference type="GO" id="GO:0008010">
    <property type="term" value="F:structural constituent of chitin-based larval cuticle"/>
    <property type="evidence" value="ECO:0007669"/>
    <property type="project" value="TreeGrafter"/>
</dbReference>
<evidence type="ECO:0000313" key="6">
    <source>
        <dbReference type="RefSeq" id="XP_035428746.2"/>
    </source>
</evidence>
<reference evidence="4" key="1">
    <citation type="submission" date="2016-07" db="EMBL/GenBank/DDBJ databases">
        <authorList>
            <person name="Bretaudeau A."/>
        </authorList>
    </citation>
    <scope>NUCLEOTIDE SEQUENCE</scope>
    <source>
        <strain evidence="4">Rice</strain>
        <tissue evidence="4">Whole body</tissue>
    </source>
</reference>
<dbReference type="GO" id="GO:0062129">
    <property type="term" value="C:chitin-based extracellular matrix"/>
    <property type="evidence" value="ECO:0007669"/>
    <property type="project" value="TreeGrafter"/>
</dbReference>
<evidence type="ECO:0000313" key="4">
    <source>
        <dbReference type="EMBL" id="SOQ36568.1"/>
    </source>
</evidence>
<dbReference type="PRINTS" id="PR00947">
    <property type="entry name" value="CUTICLE"/>
</dbReference>
<keyword evidence="1 3" id="KW-0193">Cuticle</keyword>
<keyword evidence="5" id="KW-1185">Reference proteome</keyword>
<dbReference type="PROSITE" id="PS51155">
    <property type="entry name" value="CHIT_BIND_RR_2"/>
    <property type="match status" value="1"/>
</dbReference>
<dbReference type="GeneID" id="118261853"/>
<dbReference type="InterPro" id="IPR000618">
    <property type="entry name" value="Insect_cuticle"/>
</dbReference>
<accession>A0A2H1V6V7</accession>
<keyword evidence="2" id="KW-0732">Signal</keyword>
<proteinExistence type="predicted"/>
<reference evidence="6" key="2">
    <citation type="submission" date="2025-04" db="UniProtKB">
        <authorList>
            <consortium name="RefSeq"/>
        </authorList>
    </citation>
    <scope>IDENTIFICATION</scope>
    <source>
        <tissue evidence="6">Whole larval tissue</tissue>
    </source>
</reference>
<evidence type="ECO:0000256" key="2">
    <source>
        <dbReference type="ARBA" id="ARBA00022729"/>
    </source>
</evidence>
<dbReference type="InterPro" id="IPR031311">
    <property type="entry name" value="CHIT_BIND_RR_consensus"/>
</dbReference>
<protein>
    <submittedName>
        <fullName evidence="6">Larval cuticle protein 1</fullName>
    </submittedName>
    <submittedName>
        <fullName evidence="4">SFRICE_003357</fullName>
    </submittedName>
</protein>
<gene>
    <name evidence="6" type="primary">LOC118261853</name>
    <name evidence="4" type="ORF">SFRICE_003357</name>
</gene>
<dbReference type="AlphaFoldDB" id="A0A2H1V6V7"/>
<dbReference type="OrthoDB" id="6515429at2759"/>